<evidence type="ECO:0000256" key="10">
    <source>
        <dbReference type="ARBA" id="ARBA00022777"/>
    </source>
</evidence>
<evidence type="ECO:0000256" key="12">
    <source>
        <dbReference type="ARBA" id="ARBA00022958"/>
    </source>
</evidence>
<evidence type="ECO:0000256" key="9">
    <source>
        <dbReference type="ARBA" id="ARBA00022741"/>
    </source>
</evidence>
<feature type="binding site" evidence="16">
    <location>
        <position position="87"/>
    </location>
    <ligand>
        <name>substrate</name>
    </ligand>
</feature>
<keyword evidence="10 16" id="KW-0418">Kinase</keyword>
<evidence type="ECO:0000256" key="15">
    <source>
        <dbReference type="ARBA" id="ARBA00040883"/>
    </source>
</evidence>
<organism evidence="17 18">
    <name type="scientific">Galbibacter pacificus</name>
    <dbReference type="NCBI Taxonomy" id="2996052"/>
    <lineage>
        <taxon>Bacteria</taxon>
        <taxon>Pseudomonadati</taxon>
        <taxon>Bacteroidota</taxon>
        <taxon>Flavobacteriia</taxon>
        <taxon>Flavobacteriales</taxon>
        <taxon>Flavobacteriaceae</taxon>
        <taxon>Galbibacter</taxon>
    </lineage>
</organism>
<comment type="caution">
    <text evidence="17">The sequence shown here is derived from an EMBL/GenBank/DDBJ whole genome shotgun (WGS) entry which is preliminary data.</text>
</comment>
<dbReference type="InterPro" id="IPR004619">
    <property type="entry name" value="Type_III_PanK"/>
</dbReference>
<comment type="pathway">
    <text evidence="4 16">Cofactor biosynthesis; coenzyme A biosynthesis; CoA from (R)-pantothenate: step 1/5.</text>
</comment>
<evidence type="ECO:0000256" key="1">
    <source>
        <dbReference type="ARBA" id="ARBA00001206"/>
    </source>
</evidence>
<feature type="active site" description="Proton acceptor" evidence="16">
    <location>
        <position position="96"/>
    </location>
</feature>
<dbReference type="RefSeq" id="WP_277901256.1">
    <property type="nucleotide sequence ID" value="NZ_JAPMUA010000007.1"/>
</dbReference>
<keyword evidence="12 16" id="KW-0630">Potassium</keyword>
<evidence type="ECO:0000256" key="7">
    <source>
        <dbReference type="ARBA" id="ARBA00022490"/>
    </source>
</evidence>
<evidence type="ECO:0000256" key="8">
    <source>
        <dbReference type="ARBA" id="ARBA00022679"/>
    </source>
</evidence>
<dbReference type="SUPFAM" id="SSF53067">
    <property type="entry name" value="Actin-like ATPase domain"/>
    <property type="match status" value="2"/>
</dbReference>
<dbReference type="NCBIfam" id="TIGR00671">
    <property type="entry name" value="baf"/>
    <property type="match status" value="1"/>
</dbReference>
<evidence type="ECO:0000256" key="5">
    <source>
        <dbReference type="ARBA" id="ARBA00011738"/>
    </source>
</evidence>
<dbReference type="Gene3D" id="3.30.420.40">
    <property type="match status" value="1"/>
</dbReference>
<comment type="cofactor">
    <cofactor evidence="16">
        <name>NH4(+)</name>
        <dbReference type="ChEBI" id="CHEBI:28938"/>
    </cofactor>
    <cofactor evidence="16">
        <name>K(+)</name>
        <dbReference type="ChEBI" id="CHEBI:29103"/>
    </cofactor>
    <text evidence="16">A monovalent cation. Ammonium or potassium.</text>
</comment>
<dbReference type="Pfam" id="PF03309">
    <property type="entry name" value="Pan_kinase"/>
    <property type="match status" value="1"/>
</dbReference>
<protein>
    <recommendedName>
        <fullName evidence="15 16">Type III pantothenate kinase</fullName>
        <ecNumber evidence="6 16">2.7.1.33</ecNumber>
    </recommendedName>
    <alternativeName>
        <fullName evidence="16">PanK-III</fullName>
    </alternativeName>
    <alternativeName>
        <fullName evidence="16">Pantothenic acid kinase</fullName>
    </alternativeName>
</protein>
<sequence>MNLIIDVGNSFVKIAVFKEDRLLVVEKSSEGTFINKISKLFQSYPSVKQIMVSSVGKLSHLQTKALSVFAPVSVLGTNTKVPFKNAYATPNTLGMDRVALIAAAYYKYKGENCLVIDAGSCITYDFIDKKGVYHGGAIAPGLHMRLKAMHTFTANLPLIDSLEFTDFIGDSTKGCMISGAVNGSVNEIEATILQYQERFKDLTVILTGGDSHFLSKRLKSSIFAHPNFLLEGINYILELNKH</sequence>
<accession>A0ABT6FWN2</accession>
<keyword evidence="7 16" id="KW-0963">Cytoplasm</keyword>
<comment type="catalytic activity">
    <reaction evidence="1 16">
        <text>(R)-pantothenate + ATP = (R)-4'-phosphopantothenate + ADP + H(+)</text>
        <dbReference type="Rhea" id="RHEA:16373"/>
        <dbReference type="ChEBI" id="CHEBI:10986"/>
        <dbReference type="ChEBI" id="CHEBI:15378"/>
        <dbReference type="ChEBI" id="CHEBI:29032"/>
        <dbReference type="ChEBI" id="CHEBI:30616"/>
        <dbReference type="ChEBI" id="CHEBI:456216"/>
        <dbReference type="EC" id="2.7.1.33"/>
    </reaction>
</comment>
<feature type="binding site" evidence="16">
    <location>
        <position position="172"/>
    </location>
    <ligand>
        <name>substrate</name>
    </ligand>
</feature>
<comment type="function">
    <text evidence="16">Catalyzes the phosphorylation of pantothenate (Pan), the first step in CoA biosynthesis.</text>
</comment>
<keyword evidence="18" id="KW-1185">Reference proteome</keyword>
<comment type="subcellular location">
    <subcellularLocation>
        <location evidence="3 16">Cytoplasm</location>
    </subcellularLocation>
</comment>
<evidence type="ECO:0000256" key="4">
    <source>
        <dbReference type="ARBA" id="ARBA00005225"/>
    </source>
</evidence>
<dbReference type="EMBL" id="JAPMUA010000007">
    <property type="protein sequence ID" value="MDG3587512.1"/>
    <property type="molecule type" value="Genomic_DNA"/>
</dbReference>
<dbReference type="HAMAP" id="MF_01274">
    <property type="entry name" value="Pantothen_kinase_3"/>
    <property type="match status" value="1"/>
</dbReference>
<dbReference type="PANTHER" id="PTHR34265:SF1">
    <property type="entry name" value="TYPE III PANTOTHENATE KINASE"/>
    <property type="match status" value="1"/>
</dbReference>
<dbReference type="InterPro" id="IPR043129">
    <property type="entry name" value="ATPase_NBD"/>
</dbReference>
<evidence type="ECO:0000256" key="14">
    <source>
        <dbReference type="ARBA" id="ARBA00038036"/>
    </source>
</evidence>
<comment type="cofactor">
    <cofactor evidence="2">
        <name>K(+)</name>
        <dbReference type="ChEBI" id="CHEBI:29103"/>
    </cofactor>
</comment>
<feature type="binding site" evidence="16">
    <location>
        <begin position="6"/>
        <end position="13"/>
    </location>
    <ligand>
        <name>ATP</name>
        <dbReference type="ChEBI" id="CHEBI:30616"/>
    </ligand>
</feature>
<feature type="binding site" evidence="16">
    <location>
        <position position="120"/>
    </location>
    <ligand>
        <name>ATP</name>
        <dbReference type="ChEBI" id="CHEBI:30616"/>
    </ligand>
</feature>
<feature type="binding site" evidence="16">
    <location>
        <position position="117"/>
    </location>
    <ligand>
        <name>K(+)</name>
        <dbReference type="ChEBI" id="CHEBI:29103"/>
    </ligand>
</feature>
<proteinExistence type="inferred from homology"/>
<dbReference type="PANTHER" id="PTHR34265">
    <property type="entry name" value="TYPE III PANTOTHENATE KINASE"/>
    <property type="match status" value="1"/>
</dbReference>
<keyword evidence="8 16" id="KW-0808">Transferase</keyword>
<dbReference type="EC" id="2.7.1.33" evidence="6 16"/>
<evidence type="ECO:0000256" key="13">
    <source>
        <dbReference type="ARBA" id="ARBA00022993"/>
    </source>
</evidence>
<feature type="binding site" evidence="16">
    <location>
        <begin position="94"/>
        <end position="97"/>
    </location>
    <ligand>
        <name>substrate</name>
    </ligand>
</feature>
<dbReference type="CDD" id="cd24015">
    <property type="entry name" value="ASKHA_NBD_PanK-III"/>
    <property type="match status" value="1"/>
</dbReference>
<keyword evidence="16" id="KW-0479">Metal-binding</keyword>
<dbReference type="Proteomes" id="UP001153642">
    <property type="component" value="Unassembled WGS sequence"/>
</dbReference>
<dbReference type="GO" id="GO:0004594">
    <property type="term" value="F:pantothenate kinase activity"/>
    <property type="evidence" value="ECO:0007669"/>
    <property type="project" value="UniProtKB-EC"/>
</dbReference>
<keyword evidence="9 16" id="KW-0547">Nucleotide-binding</keyword>
<evidence type="ECO:0000256" key="3">
    <source>
        <dbReference type="ARBA" id="ARBA00004496"/>
    </source>
</evidence>
<keyword evidence="11 16" id="KW-0067">ATP-binding</keyword>
<evidence type="ECO:0000256" key="2">
    <source>
        <dbReference type="ARBA" id="ARBA00001958"/>
    </source>
</evidence>
<evidence type="ECO:0000256" key="11">
    <source>
        <dbReference type="ARBA" id="ARBA00022840"/>
    </source>
</evidence>
<reference evidence="17" key="1">
    <citation type="submission" date="2022-11" db="EMBL/GenBank/DDBJ databases">
        <title>High-quality draft genome sequence of Galbibacter sp. strain CMA-7.</title>
        <authorList>
            <person name="Wei L."/>
            <person name="Dong C."/>
            <person name="Shao Z."/>
        </authorList>
    </citation>
    <scope>NUCLEOTIDE SEQUENCE</scope>
    <source>
        <strain evidence="17">CMA-7</strain>
    </source>
</reference>
<gene>
    <name evidence="16" type="primary">coaX</name>
    <name evidence="17" type="ORF">OSR52_16750</name>
</gene>
<name>A0ABT6FWN2_9FLAO</name>
<evidence type="ECO:0000256" key="6">
    <source>
        <dbReference type="ARBA" id="ARBA00012102"/>
    </source>
</evidence>
<keyword evidence="13 16" id="KW-0173">Coenzyme A biosynthesis</keyword>
<comment type="similarity">
    <text evidence="14 16">Belongs to the type III pantothenate kinase family.</text>
</comment>
<comment type="subunit">
    <text evidence="5 16">Homodimer.</text>
</comment>
<dbReference type="NCBIfam" id="NF009853">
    <property type="entry name" value="PRK13320.1-5"/>
    <property type="match status" value="1"/>
</dbReference>
<evidence type="ECO:0000313" key="17">
    <source>
        <dbReference type="EMBL" id="MDG3587512.1"/>
    </source>
</evidence>
<evidence type="ECO:0000313" key="18">
    <source>
        <dbReference type="Proteomes" id="UP001153642"/>
    </source>
</evidence>
<evidence type="ECO:0000256" key="16">
    <source>
        <dbReference type="HAMAP-Rule" id="MF_01274"/>
    </source>
</evidence>